<evidence type="ECO:0000313" key="2">
    <source>
        <dbReference type="EMBL" id="SDF33315.1"/>
    </source>
</evidence>
<evidence type="ECO:0000259" key="1">
    <source>
        <dbReference type="Pfam" id="PF13936"/>
    </source>
</evidence>
<dbReference type="Pfam" id="PF13936">
    <property type="entry name" value="HTH_38"/>
    <property type="match status" value="1"/>
</dbReference>
<reference evidence="2 3" key="1">
    <citation type="submission" date="2016-10" db="EMBL/GenBank/DDBJ databases">
        <authorList>
            <person name="Varghese N."/>
            <person name="Submissions S."/>
        </authorList>
    </citation>
    <scope>NUCLEOTIDE SEQUENCE [LARGE SCALE GENOMIC DNA]</scope>
    <source>
        <strain evidence="2 3">DSM 2260</strain>
    </source>
</reference>
<name>A0ABY0NDW9_9BACT</name>
<evidence type="ECO:0000313" key="3">
    <source>
        <dbReference type="Proteomes" id="UP000198717"/>
    </source>
</evidence>
<feature type="domain" description="Transposase IS30-like HTH" evidence="1">
    <location>
        <begin position="63"/>
        <end position="92"/>
    </location>
</feature>
<feature type="non-terminal residue" evidence="2">
    <location>
        <position position="92"/>
    </location>
</feature>
<accession>A0ABY0NDW9</accession>
<organism evidence="2 3">
    <name type="scientific">Myxococcus virescens</name>
    <dbReference type="NCBI Taxonomy" id="83456"/>
    <lineage>
        <taxon>Bacteria</taxon>
        <taxon>Pseudomonadati</taxon>
        <taxon>Myxococcota</taxon>
        <taxon>Myxococcia</taxon>
        <taxon>Myxococcales</taxon>
        <taxon>Cystobacterineae</taxon>
        <taxon>Myxococcaceae</taxon>
        <taxon>Myxococcus</taxon>
    </lineage>
</organism>
<dbReference type="EMBL" id="FNAJ01000031">
    <property type="protein sequence ID" value="SDF33315.1"/>
    <property type="molecule type" value="Genomic_DNA"/>
</dbReference>
<keyword evidence="3" id="KW-1185">Reference proteome</keyword>
<dbReference type="Proteomes" id="UP000198717">
    <property type="component" value="Unassembled WGS sequence"/>
</dbReference>
<gene>
    <name evidence="2" type="ORF">SAMN04488504_13141</name>
</gene>
<sequence>MESRGKLGRMSGEDWLEVQRAVAAGQTQEAAARAVGVNERTLQRLLRRAGGIRRPPRVRSALRLSVAEREEVSRGVQAEESMRAIARRLGRA</sequence>
<protein>
    <submittedName>
        <fullName evidence="2">Homeodomain-like domain-containing protein</fullName>
    </submittedName>
</protein>
<dbReference type="Pfam" id="PF13384">
    <property type="entry name" value="HTH_23"/>
    <property type="match status" value="1"/>
</dbReference>
<dbReference type="InterPro" id="IPR025246">
    <property type="entry name" value="IS30-like_HTH"/>
</dbReference>
<comment type="caution">
    <text evidence="2">The sequence shown here is derived from an EMBL/GenBank/DDBJ whole genome shotgun (WGS) entry which is preliminary data.</text>
</comment>
<proteinExistence type="predicted"/>